<accession>A0A7I5ECA9</accession>
<evidence type="ECO:0000313" key="2">
    <source>
        <dbReference type="WBParaSite" id="HCON_00141065-00001"/>
    </source>
</evidence>
<name>A0A7I5ECA9_HAECO</name>
<reference evidence="2" key="1">
    <citation type="submission" date="2020-12" db="UniProtKB">
        <authorList>
            <consortium name="WormBaseParasite"/>
        </authorList>
    </citation>
    <scope>IDENTIFICATION</scope>
    <source>
        <strain evidence="2">MHco3</strain>
    </source>
</reference>
<keyword evidence="1" id="KW-1185">Reference proteome</keyword>
<dbReference type="WBParaSite" id="HCON_00141065-00001">
    <property type="protein sequence ID" value="HCON_00141065-00001"/>
    <property type="gene ID" value="HCON_00141065"/>
</dbReference>
<dbReference type="Proteomes" id="UP000025227">
    <property type="component" value="Unplaced"/>
</dbReference>
<organism evidence="1 2">
    <name type="scientific">Haemonchus contortus</name>
    <name type="common">Barber pole worm</name>
    <dbReference type="NCBI Taxonomy" id="6289"/>
    <lineage>
        <taxon>Eukaryota</taxon>
        <taxon>Metazoa</taxon>
        <taxon>Ecdysozoa</taxon>
        <taxon>Nematoda</taxon>
        <taxon>Chromadorea</taxon>
        <taxon>Rhabditida</taxon>
        <taxon>Rhabditina</taxon>
        <taxon>Rhabditomorpha</taxon>
        <taxon>Strongyloidea</taxon>
        <taxon>Trichostrongylidae</taxon>
        <taxon>Haemonchus</taxon>
    </lineage>
</organism>
<sequence>MKLSSPVNQPVQRSTSQGEQWRVTFRFLYC</sequence>
<protein>
    <submittedName>
        <fullName evidence="2">Uncharacterized protein</fullName>
    </submittedName>
</protein>
<dbReference type="AlphaFoldDB" id="A0A7I5ECA9"/>
<evidence type="ECO:0000313" key="1">
    <source>
        <dbReference type="Proteomes" id="UP000025227"/>
    </source>
</evidence>
<proteinExistence type="predicted"/>